<protein>
    <submittedName>
        <fullName evidence="1">Uncharacterized protein</fullName>
    </submittedName>
</protein>
<accession>A0A5S9F6U6</accession>
<evidence type="ECO:0000313" key="2">
    <source>
        <dbReference type="Proteomes" id="UP000326354"/>
    </source>
</evidence>
<proteinExistence type="predicted"/>
<evidence type="ECO:0000313" key="1">
    <source>
        <dbReference type="EMBL" id="BBM88235.1"/>
    </source>
</evidence>
<keyword evidence="2" id="KW-1185">Reference proteome</keyword>
<dbReference type="EMBL" id="AP019860">
    <property type="protein sequence ID" value="BBM88235.1"/>
    <property type="molecule type" value="Genomic_DNA"/>
</dbReference>
<dbReference type="Proteomes" id="UP000326354">
    <property type="component" value="Chromosome"/>
</dbReference>
<dbReference type="OrthoDB" id="9553650at2"/>
<organism evidence="1 2">
    <name type="scientific">Uabimicrobium amorphum</name>
    <dbReference type="NCBI Taxonomy" id="2596890"/>
    <lineage>
        <taxon>Bacteria</taxon>
        <taxon>Pseudomonadati</taxon>
        <taxon>Planctomycetota</taxon>
        <taxon>Candidatus Uabimicrobiia</taxon>
        <taxon>Candidatus Uabimicrobiales</taxon>
        <taxon>Candidatus Uabimicrobiaceae</taxon>
        <taxon>Candidatus Uabimicrobium</taxon>
    </lineage>
</organism>
<name>A0A5S9F6U6_UABAM</name>
<sequence length="73" mass="8163">MEEISIEEVAMLYEAIADELEMAARHCHAAAKRFREQQVPRGCSHGFAVHGHLQCAQKILNKVAEIHASKSHV</sequence>
<gene>
    <name evidence="1" type="ORF">UABAM_06656</name>
</gene>
<reference evidence="1 2" key="1">
    <citation type="submission" date="2019-08" db="EMBL/GenBank/DDBJ databases">
        <title>Complete genome sequence of Candidatus Uab amorphum.</title>
        <authorList>
            <person name="Shiratori T."/>
            <person name="Suzuki S."/>
            <person name="Kakizawa Y."/>
            <person name="Ishida K."/>
        </authorList>
    </citation>
    <scope>NUCLEOTIDE SEQUENCE [LARGE SCALE GENOMIC DNA]</scope>
    <source>
        <strain evidence="1 2">SRT547</strain>
    </source>
</reference>
<dbReference type="KEGG" id="uam:UABAM_06656"/>
<dbReference type="AlphaFoldDB" id="A0A5S9F6U6"/>
<dbReference type="RefSeq" id="WP_152021855.1">
    <property type="nucleotide sequence ID" value="NZ_AP019860.1"/>
</dbReference>